<dbReference type="Proteomes" id="UP001055712">
    <property type="component" value="Unassembled WGS sequence"/>
</dbReference>
<dbReference type="AlphaFoldDB" id="A0A9D4TUI8"/>
<keyword evidence="3" id="KW-1185">Reference proteome</keyword>
<comment type="caution">
    <text evidence="2">The sequence shown here is derived from an EMBL/GenBank/DDBJ whole genome shotgun (WGS) entry which is preliminary data.</text>
</comment>
<name>A0A9D4TUI8_CHLVU</name>
<feature type="region of interest" description="Disordered" evidence="1">
    <location>
        <begin position="160"/>
        <end position="209"/>
    </location>
</feature>
<evidence type="ECO:0000313" key="2">
    <source>
        <dbReference type="EMBL" id="KAI3434896.1"/>
    </source>
</evidence>
<protein>
    <submittedName>
        <fullName evidence="2">Uncharacterized protein</fullName>
    </submittedName>
</protein>
<feature type="compositionally biased region" description="Basic and acidic residues" evidence="1">
    <location>
        <begin position="191"/>
        <end position="202"/>
    </location>
</feature>
<feature type="region of interest" description="Disordered" evidence="1">
    <location>
        <begin position="100"/>
        <end position="138"/>
    </location>
</feature>
<reference evidence="2" key="1">
    <citation type="journal article" date="2019" name="Plant J.">
        <title>Chlorella vulgaris genome assembly and annotation reveals the molecular basis for metabolic acclimation to high light conditions.</title>
        <authorList>
            <person name="Cecchin M."/>
            <person name="Marcolungo L."/>
            <person name="Rossato M."/>
            <person name="Girolomoni L."/>
            <person name="Cosentino E."/>
            <person name="Cuine S."/>
            <person name="Li-Beisson Y."/>
            <person name="Delledonne M."/>
            <person name="Ballottari M."/>
        </authorList>
    </citation>
    <scope>NUCLEOTIDE SEQUENCE</scope>
    <source>
        <strain evidence="2">211/11P</strain>
    </source>
</reference>
<organism evidence="2 3">
    <name type="scientific">Chlorella vulgaris</name>
    <name type="common">Green alga</name>
    <dbReference type="NCBI Taxonomy" id="3077"/>
    <lineage>
        <taxon>Eukaryota</taxon>
        <taxon>Viridiplantae</taxon>
        <taxon>Chlorophyta</taxon>
        <taxon>core chlorophytes</taxon>
        <taxon>Trebouxiophyceae</taxon>
        <taxon>Chlorellales</taxon>
        <taxon>Chlorellaceae</taxon>
        <taxon>Chlorella clade</taxon>
        <taxon>Chlorella</taxon>
    </lineage>
</organism>
<evidence type="ECO:0000313" key="3">
    <source>
        <dbReference type="Proteomes" id="UP001055712"/>
    </source>
</evidence>
<evidence type="ECO:0000256" key="1">
    <source>
        <dbReference type="SAM" id="MobiDB-lite"/>
    </source>
</evidence>
<reference evidence="2" key="2">
    <citation type="submission" date="2020-11" db="EMBL/GenBank/DDBJ databases">
        <authorList>
            <person name="Cecchin M."/>
            <person name="Marcolungo L."/>
            <person name="Rossato M."/>
            <person name="Girolomoni L."/>
            <person name="Cosentino E."/>
            <person name="Cuine S."/>
            <person name="Li-Beisson Y."/>
            <person name="Delledonne M."/>
            <person name="Ballottari M."/>
        </authorList>
    </citation>
    <scope>NUCLEOTIDE SEQUENCE</scope>
    <source>
        <strain evidence="2">211/11P</strain>
        <tissue evidence="2">Whole cell</tissue>
    </source>
</reference>
<accession>A0A9D4TUI8</accession>
<sequence length="228" mass="24974">MFRAALSALWPLDQPEHPRTPDSNSRSGVFDAEADAHLAAAHAQVAAMSADERRQLAAAGRARVVFPERFASWEAERAYLQQRLLELAAKIQVNAENKQHAAASARQARSDQPFSADTKDQAPQLPSAARPAAEANAEQRIPAAWATTRTQQAKLSVKGPEDLSAAAGRRCEGQVLTRPSEEAAKNASRAHAREAVERDQHHRQQQRPVAVAAWARQFYPVPAEKKTQ</sequence>
<dbReference type="EMBL" id="SIDB01000003">
    <property type="protein sequence ID" value="KAI3434896.1"/>
    <property type="molecule type" value="Genomic_DNA"/>
</dbReference>
<proteinExistence type="predicted"/>
<gene>
    <name evidence="2" type="ORF">D9Q98_002950</name>
</gene>